<dbReference type="GO" id="GO:0006813">
    <property type="term" value="P:potassium ion transport"/>
    <property type="evidence" value="ECO:0007669"/>
    <property type="project" value="InterPro"/>
</dbReference>
<dbReference type="AlphaFoldDB" id="A0AAV3SZ29"/>
<feature type="region of interest" description="Disordered" evidence="1">
    <location>
        <begin position="252"/>
        <end position="293"/>
    </location>
</feature>
<comment type="caution">
    <text evidence="4">The sequence shown here is derived from an EMBL/GenBank/DDBJ whole genome shotgun (WGS) entry which is preliminary data.</text>
</comment>
<sequence>MAVESGLAVQVLRGIYLGLLAGVVPVLVSFGFGFVFKYVTGLTIPALGVVVLAVAVAGINGGLLAFNDQTILQSANSTTVLTALMVILMMSFYAHAQGDRLGGTLPKRISLARIRERTFNRDVVELVGTRGQVRVEVVGDVADMEGYPPLPEPLRAEIRETEWTFPADLPVGEIETRFEDRLQSEFDLAAADATLDEQARATVVAAPPVSGVSKRVPSGKRAVSVEALVPTGVARGDAVTVFAGGTTATGTVVSAKSGEKKAESNPADADASTDGGTDAGGAAAVGTTTGGNGRVTVALDRADATAVLAADGGTVVVRSRGTRREFELVSLLRRAGHRLRRVTVGADSALAGRTLAESDPRDEHGVVVLAVRHDGAWTMAPRGSTRLEAGDDAFVVGSRDALDAFDGVVA</sequence>
<dbReference type="GeneID" id="68572384"/>
<dbReference type="EMBL" id="BAAADU010000002">
    <property type="protein sequence ID" value="GAA0645752.1"/>
    <property type="molecule type" value="Genomic_DNA"/>
</dbReference>
<evidence type="ECO:0000256" key="1">
    <source>
        <dbReference type="SAM" id="MobiDB-lite"/>
    </source>
</evidence>
<feature type="transmembrane region" description="Helical" evidence="2">
    <location>
        <begin position="78"/>
        <end position="96"/>
    </location>
</feature>
<feature type="transmembrane region" description="Helical" evidence="2">
    <location>
        <begin position="42"/>
        <end position="66"/>
    </location>
</feature>
<dbReference type="RefSeq" id="WP_227261788.1">
    <property type="nucleotide sequence ID" value="NZ_BAAADU010000002.1"/>
</dbReference>
<dbReference type="GO" id="GO:0008324">
    <property type="term" value="F:monoatomic cation transmembrane transporter activity"/>
    <property type="evidence" value="ECO:0007669"/>
    <property type="project" value="InterPro"/>
</dbReference>
<dbReference type="PROSITE" id="PS51202">
    <property type="entry name" value="RCK_C"/>
    <property type="match status" value="1"/>
</dbReference>
<dbReference type="Pfam" id="PF26501">
    <property type="entry name" value="DUF8167"/>
    <property type="match status" value="1"/>
</dbReference>
<name>A0AAV3SZ29_9EURY</name>
<keyword evidence="5" id="KW-1185">Reference proteome</keyword>
<organism evidence="4 5">
    <name type="scientific">Salarchaeum japonicum</name>
    <dbReference type="NCBI Taxonomy" id="555573"/>
    <lineage>
        <taxon>Archaea</taxon>
        <taxon>Methanobacteriati</taxon>
        <taxon>Methanobacteriota</taxon>
        <taxon>Stenosarchaea group</taxon>
        <taxon>Halobacteria</taxon>
        <taxon>Halobacteriales</taxon>
        <taxon>Halobacteriaceae</taxon>
    </lineage>
</organism>
<feature type="compositionally biased region" description="Low complexity" evidence="1">
    <location>
        <begin position="267"/>
        <end position="287"/>
    </location>
</feature>
<dbReference type="InterPro" id="IPR006037">
    <property type="entry name" value="RCK_C"/>
</dbReference>
<dbReference type="Gene3D" id="3.30.70.1450">
    <property type="entry name" value="Regulator of K+ conductance, C-terminal domain"/>
    <property type="match status" value="1"/>
</dbReference>
<evidence type="ECO:0000313" key="4">
    <source>
        <dbReference type="EMBL" id="GAA0645752.1"/>
    </source>
</evidence>
<dbReference type="Pfam" id="PF02080">
    <property type="entry name" value="TrkA_C"/>
    <property type="match status" value="1"/>
</dbReference>
<evidence type="ECO:0000259" key="3">
    <source>
        <dbReference type="PROSITE" id="PS51202"/>
    </source>
</evidence>
<proteinExistence type="predicted"/>
<keyword evidence="2" id="KW-0472">Membrane</keyword>
<evidence type="ECO:0000256" key="2">
    <source>
        <dbReference type="SAM" id="Phobius"/>
    </source>
</evidence>
<dbReference type="Pfam" id="PF26503">
    <property type="entry name" value="DUF8167_3rd"/>
    <property type="match status" value="1"/>
</dbReference>
<dbReference type="SUPFAM" id="SSF116726">
    <property type="entry name" value="TrkA C-terminal domain-like"/>
    <property type="match status" value="1"/>
</dbReference>
<reference evidence="4 5" key="1">
    <citation type="journal article" date="2019" name="Int. J. Syst. Evol. Microbiol.">
        <title>The Global Catalogue of Microorganisms (GCM) 10K type strain sequencing project: providing services to taxonomists for standard genome sequencing and annotation.</title>
        <authorList>
            <consortium name="The Broad Institute Genomics Platform"/>
            <consortium name="The Broad Institute Genome Sequencing Center for Infectious Disease"/>
            <person name="Wu L."/>
            <person name="Ma J."/>
        </authorList>
    </citation>
    <scope>NUCLEOTIDE SEQUENCE [LARGE SCALE GENOMIC DNA]</scope>
    <source>
        <strain evidence="4 5">JCM 16327</strain>
    </source>
</reference>
<dbReference type="InterPro" id="IPR058480">
    <property type="entry name" value="DUF8167_N"/>
</dbReference>
<dbReference type="Pfam" id="PF26502">
    <property type="entry name" value="DUF8167_2nd"/>
    <property type="match status" value="1"/>
</dbReference>
<accession>A0AAV3SZ29</accession>
<gene>
    <name evidence="4" type="ORF">GCM10009019_04990</name>
</gene>
<dbReference type="InterPro" id="IPR036721">
    <property type="entry name" value="RCK_C_sf"/>
</dbReference>
<dbReference type="Proteomes" id="UP001500194">
    <property type="component" value="Unassembled WGS sequence"/>
</dbReference>
<feature type="transmembrane region" description="Helical" evidence="2">
    <location>
        <begin position="15"/>
        <end position="36"/>
    </location>
</feature>
<protein>
    <recommendedName>
        <fullName evidence="3">RCK C-terminal domain-containing protein</fullName>
    </recommendedName>
</protein>
<dbReference type="InterPro" id="IPR058603">
    <property type="entry name" value="DUF8167_2nd"/>
</dbReference>
<dbReference type="InterPro" id="IPR058604">
    <property type="entry name" value="DUF8167_3rd"/>
</dbReference>
<evidence type="ECO:0000313" key="5">
    <source>
        <dbReference type="Proteomes" id="UP001500194"/>
    </source>
</evidence>
<keyword evidence="2" id="KW-0812">Transmembrane</keyword>
<keyword evidence="2" id="KW-1133">Transmembrane helix</keyword>
<feature type="domain" description="RCK C-terminal" evidence="3">
    <location>
        <begin position="326"/>
        <end position="410"/>
    </location>
</feature>